<organism evidence="1">
    <name type="scientific">marine sediment metagenome</name>
    <dbReference type="NCBI Taxonomy" id="412755"/>
    <lineage>
        <taxon>unclassified sequences</taxon>
        <taxon>metagenomes</taxon>
        <taxon>ecological metagenomes</taxon>
    </lineage>
</organism>
<accession>A0A0F9RYZ6</accession>
<name>A0A0F9RYZ6_9ZZZZ</name>
<reference evidence="1" key="1">
    <citation type="journal article" date="2015" name="Nature">
        <title>Complex archaea that bridge the gap between prokaryotes and eukaryotes.</title>
        <authorList>
            <person name="Spang A."/>
            <person name="Saw J.H."/>
            <person name="Jorgensen S.L."/>
            <person name="Zaremba-Niedzwiedzka K."/>
            <person name="Martijn J."/>
            <person name="Lind A.E."/>
            <person name="van Eijk R."/>
            <person name="Schleper C."/>
            <person name="Guy L."/>
            <person name="Ettema T.J."/>
        </authorList>
    </citation>
    <scope>NUCLEOTIDE SEQUENCE</scope>
</reference>
<sequence length="285" mass="34716">MKYFRFSCDTNILISSTFYYRFKTFPEIFREGRVYDFSIFIMRFFEYYSENKRMNFGILTPSTLKELNYIKPKIILKKLEEEFSNNQEKFMKAINELSSLLNKVNDNLKRVLKVFDIGKAYFNDSRVKKIYKKVDNMYKNFMIQSKNMKEDIKKRVEGHINNFVAKYFQDMEALQEIEEAKETALQTQIIRLSKKNKAIKNNDKEILSEIIYERKRCIQEKTFFRNNLDFYFITEDTHFSRKYIRRFNFYSTPITTKIKNLFDIDCVRAKQFARLLIDRKLNFEK</sequence>
<dbReference type="EMBL" id="LAZR01000650">
    <property type="protein sequence ID" value="KKN61670.1"/>
    <property type="molecule type" value="Genomic_DNA"/>
</dbReference>
<comment type="caution">
    <text evidence="1">The sequence shown here is derived from an EMBL/GenBank/DDBJ whole genome shotgun (WGS) entry which is preliminary data.</text>
</comment>
<evidence type="ECO:0000313" key="1">
    <source>
        <dbReference type="EMBL" id="KKN61670.1"/>
    </source>
</evidence>
<proteinExistence type="predicted"/>
<gene>
    <name evidence="1" type="ORF">LCGC14_0519450</name>
</gene>
<dbReference type="AlphaFoldDB" id="A0A0F9RYZ6"/>
<protein>
    <submittedName>
        <fullName evidence="1">Uncharacterized protein</fullName>
    </submittedName>
</protein>